<keyword evidence="2" id="KW-1185">Reference proteome</keyword>
<name>A0ABD1PBI2_9LAMI</name>
<dbReference type="Proteomes" id="UP001604336">
    <property type="component" value="Unassembled WGS sequence"/>
</dbReference>
<accession>A0ABD1PBI2</accession>
<dbReference type="EMBL" id="JBFOLK010000014">
    <property type="protein sequence ID" value="KAL2461251.1"/>
    <property type="molecule type" value="Genomic_DNA"/>
</dbReference>
<proteinExistence type="predicted"/>
<protein>
    <submittedName>
        <fullName evidence="1">Uncharacterized protein</fullName>
    </submittedName>
</protein>
<sequence length="100" mass="11789">MGNNKNCFPISLSDPKFLPVEKRPQTWIPRMGRSFCLRRSGRIAGEGFQLRQRGKNREGFQLRRRVDFAKGSYPRFCEPAMETRRRPEDVRRSLATKLVF</sequence>
<organism evidence="1 2">
    <name type="scientific">Abeliophyllum distichum</name>
    <dbReference type="NCBI Taxonomy" id="126358"/>
    <lineage>
        <taxon>Eukaryota</taxon>
        <taxon>Viridiplantae</taxon>
        <taxon>Streptophyta</taxon>
        <taxon>Embryophyta</taxon>
        <taxon>Tracheophyta</taxon>
        <taxon>Spermatophyta</taxon>
        <taxon>Magnoliopsida</taxon>
        <taxon>eudicotyledons</taxon>
        <taxon>Gunneridae</taxon>
        <taxon>Pentapetalae</taxon>
        <taxon>asterids</taxon>
        <taxon>lamiids</taxon>
        <taxon>Lamiales</taxon>
        <taxon>Oleaceae</taxon>
        <taxon>Forsythieae</taxon>
        <taxon>Abeliophyllum</taxon>
    </lineage>
</organism>
<evidence type="ECO:0000313" key="1">
    <source>
        <dbReference type="EMBL" id="KAL2461251.1"/>
    </source>
</evidence>
<evidence type="ECO:0000313" key="2">
    <source>
        <dbReference type="Proteomes" id="UP001604336"/>
    </source>
</evidence>
<comment type="caution">
    <text evidence="1">The sequence shown here is derived from an EMBL/GenBank/DDBJ whole genome shotgun (WGS) entry which is preliminary data.</text>
</comment>
<reference evidence="2" key="1">
    <citation type="submission" date="2024-07" db="EMBL/GenBank/DDBJ databases">
        <title>Two chromosome-level genome assemblies of Korean endemic species Abeliophyllum distichum and Forsythia ovata (Oleaceae).</title>
        <authorList>
            <person name="Jang H."/>
        </authorList>
    </citation>
    <scope>NUCLEOTIDE SEQUENCE [LARGE SCALE GENOMIC DNA]</scope>
</reference>
<gene>
    <name evidence="1" type="ORF">Adt_44671</name>
</gene>
<dbReference type="AlphaFoldDB" id="A0ABD1PBI2"/>